<evidence type="ECO:0000313" key="13">
    <source>
        <dbReference type="Proteomes" id="UP001642464"/>
    </source>
</evidence>
<dbReference type="Proteomes" id="UP001642464">
    <property type="component" value="Unassembled WGS sequence"/>
</dbReference>
<comment type="caution">
    <text evidence="12">The sequence shown here is derived from an EMBL/GenBank/DDBJ whole genome shotgun (WGS) entry which is preliminary data.</text>
</comment>
<evidence type="ECO:0000256" key="1">
    <source>
        <dbReference type="ARBA" id="ARBA00004225"/>
    </source>
</evidence>
<comment type="subcellular location">
    <subcellularLocation>
        <location evidence="1">Mitochondrion membrane</location>
        <topology evidence="1">Multi-pass membrane protein</topology>
    </subcellularLocation>
</comment>
<feature type="repeat" description="Solcar" evidence="8">
    <location>
        <begin position="326"/>
        <end position="440"/>
    </location>
</feature>
<evidence type="ECO:0000256" key="2">
    <source>
        <dbReference type="ARBA" id="ARBA00006375"/>
    </source>
</evidence>
<dbReference type="PANTHER" id="PTHR45758">
    <property type="entry name" value="MITOFERRIN-1-RELATED"/>
    <property type="match status" value="1"/>
</dbReference>
<protein>
    <submittedName>
        <fullName evidence="12">Mitoferrin (Mitochondrial substrate carrier family protein F)</fullName>
    </submittedName>
</protein>
<evidence type="ECO:0000313" key="12">
    <source>
        <dbReference type="EMBL" id="CAK9052184.1"/>
    </source>
</evidence>
<evidence type="ECO:0000256" key="8">
    <source>
        <dbReference type="PROSITE-ProRule" id="PRU00282"/>
    </source>
</evidence>
<dbReference type="Pfam" id="PF00153">
    <property type="entry name" value="Mito_carr"/>
    <property type="match status" value="4"/>
</dbReference>
<feature type="transmembrane region" description="Helical" evidence="11">
    <location>
        <begin position="197"/>
        <end position="216"/>
    </location>
</feature>
<comment type="similarity">
    <text evidence="2 9">Belongs to the mitochondrial carrier (TC 2.A.29) family.</text>
</comment>
<keyword evidence="3 9" id="KW-0813">Transport</keyword>
<sequence>MAESWDHLEDWEEWDPESGTSFQVHALAGSLAGAAEHCAIFPFDTIKTHMQTEGATRQSLAEMVKRDGPKRLWRGVSTMFTACIPAHAAYFSIFEQSKMSFGADQEGHHPLAAAAAGALATIAHDSIMTPMDLLKQRLQLGLHDGMVDCARTVVRNEGVGALFISFPTTLLMNIPYAGVMVSANESFKKVLNPSGEYNLPVFFLSGGLSGVVAAAFTNPLDVAKTRLQTQSVVAERNRLLAKAAKTAKAGPGGPGGANGTPAAASSVGRTLAGVWSQGRALVGSVLPGTASPFAPGKGFRHVGQPSLGVSVSPYYSRACRFKNTPRPGAQAGVFGPANVKGTTTVSVPRSPAQTRKLFTAERPRPGAAVASSLVKGGARAHSTGANAAHPIKYHGLADTMHKIYRDEGWRGFTRGIRPRIMVHAPSVAISWSTYETAKNLLSDHF</sequence>
<gene>
    <name evidence="12" type="ORF">SCF082_LOCUS28579</name>
</gene>
<organism evidence="12 13">
    <name type="scientific">Durusdinium trenchii</name>
    <dbReference type="NCBI Taxonomy" id="1381693"/>
    <lineage>
        <taxon>Eukaryota</taxon>
        <taxon>Sar</taxon>
        <taxon>Alveolata</taxon>
        <taxon>Dinophyceae</taxon>
        <taxon>Suessiales</taxon>
        <taxon>Symbiodiniaceae</taxon>
        <taxon>Durusdinium</taxon>
    </lineage>
</organism>
<feature type="region of interest" description="Disordered" evidence="10">
    <location>
        <begin position="245"/>
        <end position="264"/>
    </location>
</feature>
<accession>A0ABP0ML39</accession>
<feature type="transmembrane region" description="Helical" evidence="11">
    <location>
        <begin position="72"/>
        <end position="91"/>
    </location>
</feature>
<dbReference type="EMBL" id="CAXAMM010022555">
    <property type="protein sequence ID" value="CAK9052184.1"/>
    <property type="molecule type" value="Genomic_DNA"/>
</dbReference>
<evidence type="ECO:0000256" key="5">
    <source>
        <dbReference type="ARBA" id="ARBA00022989"/>
    </source>
</evidence>
<name>A0ABP0ML39_9DINO</name>
<proteinExistence type="inferred from homology"/>
<dbReference type="InterPro" id="IPR023395">
    <property type="entry name" value="MCP_dom_sf"/>
</dbReference>
<feature type="transmembrane region" description="Helical" evidence="11">
    <location>
        <begin position="159"/>
        <end position="177"/>
    </location>
</feature>
<evidence type="ECO:0000256" key="3">
    <source>
        <dbReference type="ARBA" id="ARBA00022448"/>
    </source>
</evidence>
<evidence type="ECO:0000256" key="9">
    <source>
        <dbReference type="RuleBase" id="RU000488"/>
    </source>
</evidence>
<feature type="repeat" description="Solcar" evidence="8">
    <location>
        <begin position="20"/>
        <end position="100"/>
    </location>
</feature>
<evidence type="ECO:0000256" key="11">
    <source>
        <dbReference type="SAM" id="Phobius"/>
    </source>
</evidence>
<evidence type="ECO:0000256" key="7">
    <source>
        <dbReference type="ARBA" id="ARBA00023136"/>
    </source>
</evidence>
<feature type="repeat" description="Solcar" evidence="8">
    <location>
        <begin position="108"/>
        <end position="190"/>
    </location>
</feature>
<dbReference type="Gene3D" id="1.50.40.10">
    <property type="entry name" value="Mitochondrial carrier domain"/>
    <property type="match status" value="2"/>
</dbReference>
<dbReference type="PANTHER" id="PTHR45758:SF4">
    <property type="entry name" value="MITOFERRIN-1"/>
    <property type="match status" value="1"/>
</dbReference>
<dbReference type="InterPro" id="IPR018108">
    <property type="entry name" value="MCP_transmembrane"/>
</dbReference>
<dbReference type="PROSITE" id="PS50920">
    <property type="entry name" value="SOLCAR"/>
    <property type="match status" value="3"/>
</dbReference>
<evidence type="ECO:0000256" key="4">
    <source>
        <dbReference type="ARBA" id="ARBA00022692"/>
    </source>
</evidence>
<keyword evidence="6" id="KW-0496">Mitochondrion</keyword>
<keyword evidence="13" id="KW-1185">Reference proteome</keyword>
<keyword evidence="7 8" id="KW-0472">Membrane</keyword>
<dbReference type="SUPFAM" id="SSF103506">
    <property type="entry name" value="Mitochondrial carrier"/>
    <property type="match status" value="2"/>
</dbReference>
<keyword evidence="4 8" id="KW-0812">Transmembrane</keyword>
<reference evidence="12 13" key="1">
    <citation type="submission" date="2024-02" db="EMBL/GenBank/DDBJ databases">
        <authorList>
            <person name="Chen Y."/>
            <person name="Shah S."/>
            <person name="Dougan E. K."/>
            <person name="Thang M."/>
            <person name="Chan C."/>
        </authorList>
    </citation>
    <scope>NUCLEOTIDE SEQUENCE [LARGE SCALE GENOMIC DNA]</scope>
</reference>
<evidence type="ECO:0000256" key="6">
    <source>
        <dbReference type="ARBA" id="ARBA00023128"/>
    </source>
</evidence>
<evidence type="ECO:0000256" key="10">
    <source>
        <dbReference type="SAM" id="MobiDB-lite"/>
    </source>
</evidence>
<keyword evidence="5 11" id="KW-1133">Transmembrane helix</keyword>